<name>A0ABZ2MJR8_9MICO</name>
<organism evidence="2 3">
    <name type="scientific">Janibacter alittae</name>
    <dbReference type="NCBI Taxonomy" id="3115209"/>
    <lineage>
        <taxon>Bacteria</taxon>
        <taxon>Bacillati</taxon>
        <taxon>Actinomycetota</taxon>
        <taxon>Actinomycetes</taxon>
        <taxon>Micrococcales</taxon>
        <taxon>Intrasporangiaceae</taxon>
        <taxon>Janibacter</taxon>
    </lineage>
</organism>
<dbReference type="InterPro" id="IPR043129">
    <property type="entry name" value="ATPase_NBD"/>
</dbReference>
<feature type="compositionally biased region" description="Low complexity" evidence="1">
    <location>
        <begin position="582"/>
        <end position="620"/>
    </location>
</feature>
<protein>
    <recommendedName>
        <fullName evidence="4">Hsp70 protein</fullName>
    </recommendedName>
</protein>
<evidence type="ECO:0000313" key="2">
    <source>
        <dbReference type="EMBL" id="WXB77310.1"/>
    </source>
</evidence>
<dbReference type="RefSeq" id="WP_338751077.1">
    <property type="nucleotide sequence ID" value="NZ_CP144913.1"/>
</dbReference>
<evidence type="ECO:0008006" key="4">
    <source>
        <dbReference type="Google" id="ProtNLM"/>
    </source>
</evidence>
<evidence type="ECO:0000256" key="1">
    <source>
        <dbReference type="SAM" id="MobiDB-lite"/>
    </source>
</evidence>
<feature type="compositionally biased region" description="Pro residues" evidence="1">
    <location>
        <begin position="554"/>
        <end position="581"/>
    </location>
</feature>
<feature type="compositionally biased region" description="Low complexity" evidence="1">
    <location>
        <begin position="505"/>
        <end position="553"/>
    </location>
</feature>
<dbReference type="Proteomes" id="UP001382727">
    <property type="component" value="Chromosome"/>
</dbReference>
<evidence type="ECO:0000313" key="3">
    <source>
        <dbReference type="Proteomes" id="UP001382727"/>
    </source>
</evidence>
<feature type="compositionally biased region" description="Low complexity" evidence="1">
    <location>
        <begin position="415"/>
        <end position="427"/>
    </location>
</feature>
<keyword evidence="3" id="KW-1185">Reference proteome</keyword>
<dbReference type="EMBL" id="CP144913">
    <property type="protein sequence ID" value="WXB77310.1"/>
    <property type="molecule type" value="Genomic_DNA"/>
</dbReference>
<dbReference type="SUPFAM" id="SSF53067">
    <property type="entry name" value="Actin-like ATPase domain"/>
    <property type="match status" value="1"/>
</dbReference>
<feature type="region of interest" description="Disordered" evidence="1">
    <location>
        <begin position="406"/>
        <end position="620"/>
    </location>
</feature>
<gene>
    <name evidence="2" type="ORF">V1351_04400</name>
</gene>
<proteinExistence type="predicted"/>
<feature type="compositionally biased region" description="Low complexity" evidence="1">
    <location>
        <begin position="438"/>
        <end position="448"/>
    </location>
</feature>
<reference evidence="2 3" key="1">
    <citation type="submission" date="2024-02" db="EMBL/GenBank/DDBJ databases">
        <title>Janibacter sp. nov., isolated from gut of marine sandworm.</title>
        <authorList>
            <person name="Kim B."/>
            <person name="Jun M.O."/>
            <person name="Shin N.-R."/>
        </authorList>
    </citation>
    <scope>NUCLEOTIDE SEQUENCE [LARGE SCALE GENOMIC DNA]</scope>
    <source>
        <strain evidence="2 3">A1S7</strain>
    </source>
</reference>
<sequence length="620" mass="62614">MLRRPLAVVDESGTPVTVSAPGGHGPLVDGLLARVGDPVPIRVGSRSWPAEALVAAVIADAAAAVADTPAEHLVLVVPDEWRAHRRAALRDALVELTDQSVTMVDAGLGLIDPGTREELTGSVLVLTAGDESFRADVFTHGEDGWQVDRTSCSDWGGNDIDDALAEFIDHRSPSTPAPAQETLDAVAVRAACTSARADLARRTATEVELPGRDPVRLVRADLELLAGGTVTDVVDQLVDDVIDPVGARPSTVLVTGSLTSLPMVVEAVSGALGMSVAHVTDSEALRRYAEAGAAVMESGLAAEPVDADPVAADEDDAQETQLLPIAPLPSVGHRGHRRRTAVLVAASLALAAPVAAVAMSMTDAGEATLLSLVDGVVPQDSSSSDSTSDDVLDSLADAAILPALPWGDSDEADADAGSSAATNGAGESADRRDDSTGDDTTGPSPTSTHGPKDKKGSDKGTDPDDRDESENGKKKKGGDEKKKDKDTATKSTAAGDTGSDKASPRSSSKGTTSNTSSKPSSSSTGRTPTSSHAPSSTSGKPAGGTSSPSTSAPGPTPSSPRPSTTPAPTPTPTPTPTPAPEPSTSTTPSSEPSVTSSASTTTPAPPATSEQTTSAAPGQS</sequence>
<feature type="compositionally biased region" description="Basic and acidic residues" evidence="1">
    <location>
        <begin position="450"/>
        <end position="488"/>
    </location>
</feature>
<accession>A0ABZ2MJR8</accession>